<keyword evidence="12" id="KW-0963">Cytoplasm</keyword>
<keyword evidence="9 12" id="KW-0648">Protein biosynthesis</keyword>
<dbReference type="SUPFAM" id="SSF55681">
    <property type="entry name" value="Class II aaRS and biotin synthetases"/>
    <property type="match status" value="1"/>
</dbReference>
<dbReference type="InterPro" id="IPR006195">
    <property type="entry name" value="aa-tRNA-synth_II"/>
</dbReference>
<protein>
    <recommendedName>
        <fullName evidence="12">Threonine--tRNA ligase</fullName>
        <ecNumber evidence="12">6.1.1.3</ecNumber>
    </recommendedName>
    <alternativeName>
        <fullName evidence="12">Threonyl-tRNA synthetase</fullName>
        <shortName evidence="12">ThrRS</shortName>
    </alternativeName>
</protein>
<dbReference type="CDD" id="cd00860">
    <property type="entry name" value="ThrRS_anticodon"/>
    <property type="match status" value="1"/>
</dbReference>
<dbReference type="EC" id="6.1.1.3" evidence="12"/>
<dbReference type="GO" id="GO:0000049">
    <property type="term" value="F:tRNA binding"/>
    <property type="evidence" value="ECO:0007669"/>
    <property type="project" value="UniProtKB-KW"/>
</dbReference>
<dbReference type="NCBIfam" id="TIGR00418">
    <property type="entry name" value="thrS"/>
    <property type="match status" value="1"/>
</dbReference>
<dbReference type="InterPro" id="IPR012947">
    <property type="entry name" value="tRNA_SAD"/>
</dbReference>
<dbReference type="GO" id="GO:0005524">
    <property type="term" value="F:ATP binding"/>
    <property type="evidence" value="ECO:0007669"/>
    <property type="project" value="UniProtKB-UniRule"/>
</dbReference>
<evidence type="ECO:0000256" key="12">
    <source>
        <dbReference type="HAMAP-Rule" id="MF_00184"/>
    </source>
</evidence>
<dbReference type="InterPro" id="IPR033728">
    <property type="entry name" value="ThrRS_core"/>
</dbReference>
<dbReference type="GO" id="GO:0005737">
    <property type="term" value="C:cytoplasm"/>
    <property type="evidence" value="ECO:0007669"/>
    <property type="project" value="UniProtKB-SubCell"/>
</dbReference>
<organism evidence="14">
    <name type="scientific">uncultured bacterium</name>
    <name type="common">gcode 4</name>
    <dbReference type="NCBI Taxonomy" id="1234023"/>
    <lineage>
        <taxon>Bacteria</taxon>
        <taxon>environmental samples</taxon>
    </lineage>
</organism>
<keyword evidence="5 12" id="KW-0547">Nucleotide-binding</keyword>
<feature type="binding site" evidence="12">
    <location>
        <position position="479"/>
    </location>
    <ligand>
        <name>Zn(2+)</name>
        <dbReference type="ChEBI" id="CHEBI:29105"/>
        <note>catalytic</note>
    </ligand>
</feature>
<dbReference type="HAMAP" id="MF_00184">
    <property type="entry name" value="Thr_tRNA_synth"/>
    <property type="match status" value="1"/>
</dbReference>
<keyword evidence="4 12" id="KW-0479">Metal-binding</keyword>
<dbReference type="PRINTS" id="PR01047">
    <property type="entry name" value="TRNASYNTHTHR"/>
</dbReference>
<dbReference type="SUPFAM" id="SSF55186">
    <property type="entry name" value="ThrRS/AlaRS common domain"/>
    <property type="match status" value="1"/>
</dbReference>
<dbReference type="CDD" id="cd00771">
    <property type="entry name" value="ThrRS_core"/>
    <property type="match status" value="1"/>
</dbReference>
<evidence type="ECO:0000256" key="1">
    <source>
        <dbReference type="ARBA" id="ARBA00008226"/>
    </source>
</evidence>
<accession>K2G4B6</accession>
<name>K2G4B6_9BACT</name>
<comment type="similarity">
    <text evidence="1 12">Belongs to the class-II aminoacyl-tRNA synthetase family.</text>
</comment>
<evidence type="ECO:0000256" key="2">
    <source>
        <dbReference type="ARBA" id="ARBA00022555"/>
    </source>
</evidence>
<keyword evidence="7 12" id="KW-0067">ATP-binding</keyword>
<comment type="cofactor">
    <cofactor evidence="12">
        <name>Zn(2+)</name>
        <dbReference type="ChEBI" id="CHEBI:29105"/>
    </cofactor>
    <text evidence="12">Binds 1 zinc ion per subunit.</text>
</comment>
<dbReference type="PROSITE" id="PS50862">
    <property type="entry name" value="AA_TRNA_LIGASE_II"/>
    <property type="match status" value="1"/>
</dbReference>
<comment type="caution">
    <text evidence="12">Lacks conserved residue(s) required for the propagation of feature annotation.</text>
</comment>
<reference evidence="14" key="1">
    <citation type="journal article" date="2012" name="Science">
        <title>Fermentation, hydrogen, and sulfur metabolism in multiple uncultivated bacterial phyla.</title>
        <authorList>
            <person name="Wrighton K.C."/>
            <person name="Thomas B.C."/>
            <person name="Sharon I."/>
            <person name="Miller C.S."/>
            <person name="Castelle C.J."/>
            <person name="VerBerkmoes N.C."/>
            <person name="Wilkins M.J."/>
            <person name="Hettich R.L."/>
            <person name="Lipton M.S."/>
            <person name="Williams K.H."/>
            <person name="Long P.E."/>
            <person name="Banfield J.F."/>
        </authorList>
    </citation>
    <scope>NUCLEOTIDE SEQUENCE [LARGE SCALE GENOMIC DNA]</scope>
</reference>
<dbReference type="InterPro" id="IPR045864">
    <property type="entry name" value="aa-tRNA-synth_II/BPL/LPL"/>
</dbReference>
<evidence type="ECO:0000256" key="11">
    <source>
        <dbReference type="ARBA" id="ARBA00049515"/>
    </source>
</evidence>
<keyword evidence="6 12" id="KW-0862">Zinc</keyword>
<dbReference type="InterPro" id="IPR004154">
    <property type="entry name" value="Anticodon-bd"/>
</dbReference>
<dbReference type="InterPro" id="IPR036621">
    <property type="entry name" value="Anticodon-bd_dom_sf"/>
</dbReference>
<dbReference type="Gene3D" id="3.40.50.800">
    <property type="entry name" value="Anticodon-binding domain"/>
    <property type="match status" value="1"/>
</dbReference>
<evidence type="ECO:0000259" key="13">
    <source>
        <dbReference type="PROSITE" id="PS50862"/>
    </source>
</evidence>
<evidence type="ECO:0000256" key="3">
    <source>
        <dbReference type="ARBA" id="ARBA00022598"/>
    </source>
</evidence>
<gene>
    <name evidence="12" type="primary">thrS</name>
    <name evidence="14" type="ORF">ACD_2C00047G0009</name>
</gene>
<proteinExistence type="inferred from homology"/>
<dbReference type="SUPFAM" id="SSF52954">
    <property type="entry name" value="Class II aaRS ABD-related"/>
    <property type="match status" value="1"/>
</dbReference>
<keyword evidence="10 12" id="KW-0030">Aminoacyl-tRNA synthetase</keyword>
<comment type="subcellular location">
    <subcellularLocation>
        <location evidence="12">Cytoplasm</location>
    </subcellularLocation>
</comment>
<comment type="subunit">
    <text evidence="12">Homodimer.</text>
</comment>
<dbReference type="GO" id="GO:0046872">
    <property type="term" value="F:metal ion binding"/>
    <property type="evidence" value="ECO:0007669"/>
    <property type="project" value="UniProtKB-KW"/>
</dbReference>
<evidence type="ECO:0000256" key="9">
    <source>
        <dbReference type="ARBA" id="ARBA00022917"/>
    </source>
</evidence>
<dbReference type="Pfam" id="PF00587">
    <property type="entry name" value="tRNA-synt_2b"/>
    <property type="match status" value="1"/>
</dbReference>
<feature type="binding site" evidence="12">
    <location>
        <position position="347"/>
    </location>
    <ligand>
        <name>Zn(2+)</name>
        <dbReference type="ChEBI" id="CHEBI:29105"/>
        <note>catalytic</note>
    </ligand>
</feature>
<dbReference type="InterPro" id="IPR047246">
    <property type="entry name" value="ThrRS_anticodon"/>
</dbReference>
<dbReference type="InterPro" id="IPR018163">
    <property type="entry name" value="Thr/Ala-tRNA-synth_IIc_edit"/>
</dbReference>
<feature type="binding site" evidence="12">
    <location>
        <position position="296"/>
    </location>
    <ligand>
        <name>Zn(2+)</name>
        <dbReference type="ChEBI" id="CHEBI:29105"/>
        <note>catalytic</note>
    </ligand>
</feature>
<evidence type="ECO:0000256" key="10">
    <source>
        <dbReference type="ARBA" id="ARBA00023146"/>
    </source>
</evidence>
<evidence type="ECO:0000256" key="5">
    <source>
        <dbReference type="ARBA" id="ARBA00022741"/>
    </source>
</evidence>
<sequence length="604" mass="73279">MNQISTIRHSLSHILAQSVKSLYPEAKLAIGPDIDNWFYYDFDFGEAEFKEENLKEIEKKMKNIIKQNQKFEWYKLPVDEAIQKLKALWEIYKVEMAEDLKNAWETEIGFYKNITQQWQETFEDMCRGPHVEKSLDINENAFKLDKIAWAYWKGDSDRKMLTRIYGFSFETREKLDEYLKLMEEAKKRDHRLLWKKLKLFSFSDKVGLGLPLWLPNGAMLWKQVEDFWKEEHEKNGYDFVRTPHIWNKTLWETSGHFWFYADSMYPPMEVGQSLEDAVAWVKAKESETFLLKPMNCPFHVELYSDEPKSYREFPLRWCETWTVYRFEKKWQLNWLTRVRWFTQDDAHIMCRRDQVEDELKKVINFILYMYDSFWFDKNTVKVYLSLRDPNNKKKYAGNDEWWDLTQTVLEKVAQEMNLDYTREEWEAAFYGPKLDFKLKDVLGREWQCSTLQFDFNLPERFDMKFTNSSWEEERPFMLHRALFWSFERFIWLLIEHYAWAFPAWLAPVQVKIVPVSDVFNPYADEVYEKLRESWIRVKVDDSTDSLNKKVRNAEMEKIPYILIVWEKEQNEKSVSIRNYKTKEQSESTLEAFSETITVEIKNKR</sequence>
<dbReference type="EMBL" id="AMFJ01000047">
    <property type="protein sequence ID" value="EKE30088.1"/>
    <property type="molecule type" value="Genomic_DNA"/>
</dbReference>
<keyword evidence="2 12" id="KW-0820">tRNA-binding</keyword>
<dbReference type="Pfam" id="PF03129">
    <property type="entry name" value="HGTP_anticodon"/>
    <property type="match status" value="1"/>
</dbReference>
<evidence type="ECO:0000256" key="8">
    <source>
        <dbReference type="ARBA" id="ARBA00022884"/>
    </source>
</evidence>
<dbReference type="Gene3D" id="3.30.54.20">
    <property type="match status" value="1"/>
</dbReference>
<keyword evidence="3 12" id="KW-0436">Ligase</keyword>
<dbReference type="GO" id="GO:0006435">
    <property type="term" value="P:threonyl-tRNA aminoacylation"/>
    <property type="evidence" value="ECO:0007669"/>
    <property type="project" value="UniProtKB-UniRule"/>
</dbReference>
<evidence type="ECO:0000256" key="6">
    <source>
        <dbReference type="ARBA" id="ARBA00022833"/>
    </source>
</evidence>
<evidence type="ECO:0000256" key="7">
    <source>
        <dbReference type="ARBA" id="ARBA00022840"/>
    </source>
</evidence>
<dbReference type="FunFam" id="3.30.930.10:FF:000002">
    <property type="entry name" value="Threonine--tRNA ligase"/>
    <property type="match status" value="1"/>
</dbReference>
<dbReference type="Pfam" id="PF07973">
    <property type="entry name" value="tRNA_SAD"/>
    <property type="match status" value="1"/>
</dbReference>
<dbReference type="SMART" id="SM00863">
    <property type="entry name" value="tRNA_SAD"/>
    <property type="match status" value="1"/>
</dbReference>
<evidence type="ECO:0000313" key="14">
    <source>
        <dbReference type="EMBL" id="EKE30088.1"/>
    </source>
</evidence>
<dbReference type="FunFam" id="3.40.50.800:FF:000001">
    <property type="entry name" value="Threonine--tRNA ligase"/>
    <property type="match status" value="1"/>
</dbReference>
<dbReference type="Gene3D" id="3.30.980.10">
    <property type="entry name" value="Threonyl-trna Synthetase, Chain A, domain 2"/>
    <property type="match status" value="1"/>
</dbReference>
<dbReference type="PANTHER" id="PTHR11451:SF44">
    <property type="entry name" value="THREONINE--TRNA LIGASE, CHLOROPLASTIC_MITOCHONDRIAL 2"/>
    <property type="match status" value="1"/>
</dbReference>
<feature type="domain" description="Aminoacyl-transfer RNA synthetases class-II family profile" evidence="13">
    <location>
        <begin position="215"/>
        <end position="502"/>
    </location>
</feature>
<dbReference type="Gene3D" id="3.30.930.10">
    <property type="entry name" value="Bira Bifunctional Protein, Domain 2"/>
    <property type="match status" value="1"/>
</dbReference>
<dbReference type="AlphaFoldDB" id="K2G4B6"/>
<dbReference type="InterPro" id="IPR002314">
    <property type="entry name" value="aa-tRNA-synt_IIb"/>
</dbReference>
<dbReference type="PANTHER" id="PTHR11451">
    <property type="entry name" value="THREONINE-TRNA LIGASE"/>
    <property type="match status" value="1"/>
</dbReference>
<evidence type="ECO:0000256" key="4">
    <source>
        <dbReference type="ARBA" id="ARBA00022723"/>
    </source>
</evidence>
<comment type="catalytic activity">
    <reaction evidence="11 12">
        <text>tRNA(Thr) + L-threonine + ATP = L-threonyl-tRNA(Thr) + AMP + diphosphate + H(+)</text>
        <dbReference type="Rhea" id="RHEA:24624"/>
        <dbReference type="Rhea" id="RHEA-COMP:9670"/>
        <dbReference type="Rhea" id="RHEA-COMP:9704"/>
        <dbReference type="ChEBI" id="CHEBI:15378"/>
        <dbReference type="ChEBI" id="CHEBI:30616"/>
        <dbReference type="ChEBI" id="CHEBI:33019"/>
        <dbReference type="ChEBI" id="CHEBI:57926"/>
        <dbReference type="ChEBI" id="CHEBI:78442"/>
        <dbReference type="ChEBI" id="CHEBI:78534"/>
        <dbReference type="ChEBI" id="CHEBI:456215"/>
        <dbReference type="EC" id="6.1.1.3"/>
    </reaction>
</comment>
<dbReference type="GO" id="GO:0004829">
    <property type="term" value="F:threonine-tRNA ligase activity"/>
    <property type="evidence" value="ECO:0007669"/>
    <property type="project" value="UniProtKB-UniRule"/>
</dbReference>
<keyword evidence="8 12" id="KW-0694">RNA-binding</keyword>
<dbReference type="InterPro" id="IPR002320">
    <property type="entry name" value="Thr-tRNA-ligase_IIa"/>
</dbReference>
<comment type="caution">
    <text evidence="14">The sequence shown here is derived from an EMBL/GenBank/DDBJ whole genome shotgun (WGS) entry which is preliminary data.</text>
</comment>